<protein>
    <recommendedName>
        <fullName evidence="3">F-box domain-containing protein</fullName>
    </recommendedName>
</protein>
<evidence type="ECO:0008006" key="3">
    <source>
        <dbReference type="Google" id="ProtNLM"/>
    </source>
</evidence>
<dbReference type="EMBL" id="MU004191">
    <property type="protein sequence ID" value="KAF2494260.1"/>
    <property type="molecule type" value="Genomic_DNA"/>
</dbReference>
<keyword evidence="2" id="KW-1185">Reference proteome</keyword>
<proteinExistence type="predicted"/>
<gene>
    <name evidence="1" type="ORF">BU16DRAFT_619407</name>
</gene>
<accession>A0A6A6QQF8</accession>
<organism evidence="1 2">
    <name type="scientific">Lophium mytilinum</name>
    <dbReference type="NCBI Taxonomy" id="390894"/>
    <lineage>
        <taxon>Eukaryota</taxon>
        <taxon>Fungi</taxon>
        <taxon>Dikarya</taxon>
        <taxon>Ascomycota</taxon>
        <taxon>Pezizomycotina</taxon>
        <taxon>Dothideomycetes</taxon>
        <taxon>Pleosporomycetidae</taxon>
        <taxon>Mytilinidiales</taxon>
        <taxon>Mytilinidiaceae</taxon>
        <taxon>Lophium</taxon>
    </lineage>
</organism>
<name>A0A6A6QQF8_9PEZI</name>
<evidence type="ECO:0000313" key="2">
    <source>
        <dbReference type="Proteomes" id="UP000799750"/>
    </source>
</evidence>
<evidence type="ECO:0000313" key="1">
    <source>
        <dbReference type="EMBL" id="KAF2494260.1"/>
    </source>
</evidence>
<dbReference type="AlphaFoldDB" id="A0A6A6QQF8"/>
<reference evidence="1" key="1">
    <citation type="journal article" date="2020" name="Stud. Mycol.">
        <title>101 Dothideomycetes genomes: a test case for predicting lifestyles and emergence of pathogens.</title>
        <authorList>
            <person name="Haridas S."/>
            <person name="Albert R."/>
            <person name="Binder M."/>
            <person name="Bloem J."/>
            <person name="Labutti K."/>
            <person name="Salamov A."/>
            <person name="Andreopoulos B."/>
            <person name="Baker S."/>
            <person name="Barry K."/>
            <person name="Bills G."/>
            <person name="Bluhm B."/>
            <person name="Cannon C."/>
            <person name="Castanera R."/>
            <person name="Culley D."/>
            <person name="Daum C."/>
            <person name="Ezra D."/>
            <person name="Gonzalez J."/>
            <person name="Henrissat B."/>
            <person name="Kuo A."/>
            <person name="Liang C."/>
            <person name="Lipzen A."/>
            <person name="Lutzoni F."/>
            <person name="Magnuson J."/>
            <person name="Mondo S."/>
            <person name="Nolan M."/>
            <person name="Ohm R."/>
            <person name="Pangilinan J."/>
            <person name="Park H.-J."/>
            <person name="Ramirez L."/>
            <person name="Alfaro M."/>
            <person name="Sun H."/>
            <person name="Tritt A."/>
            <person name="Yoshinaga Y."/>
            <person name="Zwiers L.-H."/>
            <person name="Turgeon B."/>
            <person name="Goodwin S."/>
            <person name="Spatafora J."/>
            <person name="Crous P."/>
            <person name="Grigoriev I."/>
        </authorList>
    </citation>
    <scope>NUCLEOTIDE SEQUENCE</scope>
    <source>
        <strain evidence="1">CBS 269.34</strain>
    </source>
</reference>
<dbReference type="OrthoDB" id="3690497at2759"/>
<sequence length="426" mass="48677">MEQSEPVPIDIKQWKGTPRNISDLSDELLLEICNFINERPYQAGEGHQQRFSRLVLVNRRFNRIATPFLYAHYCQSDGAIFADLSDSRPHAPYVATLFMFLRTIAEVPELAHLTKQVTFRCRPGHGQYMTLNSLGLPVGEQPGVLAKFNQKLFPVAEYEEEFLRGDGQVRLAVMLTHMPNLNDLTLSLNDPPHRWSEKPPERYPWHALFDIERDEILGNTYSFNKLQRLKIQFGTRAVGDLWPFFRLPALLTLELEAEGYPRPASWDCPAGTSPIKYLRIDDDEAKSGSALIPMISSCKALSSFKYKASDPWHDPHFDLELSLLVSALEKHATSLEKLVALVWAGHGSRRNYVGSLEGLHKLKSLRISLHVLVPQQGQQFLLPKSLRDLEVLQSANHIPAFEGHLQRLRAACIDQSIRFREHTNRW</sequence>
<dbReference type="Proteomes" id="UP000799750">
    <property type="component" value="Unassembled WGS sequence"/>
</dbReference>